<proteinExistence type="predicted"/>
<organism evidence="1 2">
    <name type="scientific">Dictyocaulus viviparus</name>
    <name type="common">Bovine lungworm</name>
    <dbReference type="NCBI Taxonomy" id="29172"/>
    <lineage>
        <taxon>Eukaryota</taxon>
        <taxon>Metazoa</taxon>
        <taxon>Ecdysozoa</taxon>
        <taxon>Nematoda</taxon>
        <taxon>Chromadorea</taxon>
        <taxon>Rhabditida</taxon>
        <taxon>Rhabditina</taxon>
        <taxon>Rhabditomorpha</taxon>
        <taxon>Strongyloidea</taxon>
        <taxon>Metastrongylidae</taxon>
        <taxon>Dictyocaulus</taxon>
    </lineage>
</organism>
<gene>
    <name evidence="1" type="ORF">DICVIV_01390</name>
</gene>
<evidence type="ECO:0000313" key="1">
    <source>
        <dbReference type="EMBL" id="KJH52413.1"/>
    </source>
</evidence>
<reference evidence="2" key="2">
    <citation type="journal article" date="2016" name="Sci. Rep.">
        <title>Dictyocaulus viviparus genome, variome and transcriptome elucidate lungworm biology and support future intervention.</title>
        <authorList>
            <person name="McNulty S.N."/>
            <person name="Strube C."/>
            <person name="Rosa B.A."/>
            <person name="Martin J.C."/>
            <person name="Tyagi R."/>
            <person name="Choi Y.J."/>
            <person name="Wang Q."/>
            <person name="Hallsworth Pepin K."/>
            <person name="Zhang X."/>
            <person name="Ozersky P."/>
            <person name="Wilson R.K."/>
            <person name="Sternberg P.W."/>
            <person name="Gasser R.B."/>
            <person name="Mitreva M."/>
        </authorList>
    </citation>
    <scope>NUCLEOTIDE SEQUENCE [LARGE SCALE GENOMIC DNA]</scope>
    <source>
        <strain evidence="2">HannoverDv2000</strain>
    </source>
</reference>
<sequence length="269" mass="30678">MTMTIIRLIVQFSITNLIIIASSPQWWTRRHLGNGKLYEFNGTDSESNNIGCVEIHVNVEQTRNEFLHEIVHAIRISWSPVKNASAYRVQCEANTTDDVITIVDKEINDVTKVDGHFVLPPGPLSVICRVASANKHGSPAWTYSPMVTTSKLEATSSKSVVCDDPVTHEELTNDQLLKLIHASEKEDLPDEPIQRPIEERIVIRPNRNTSRSIQSHPYESHITDIGNEYFERHYKNIEKDTEQPIGTNKTSALEHSRFYEVFSYLNRVL</sequence>
<reference evidence="1 2" key="1">
    <citation type="submission" date="2013-11" db="EMBL/GenBank/DDBJ databases">
        <title>Draft genome of the bovine lungworm Dictyocaulus viviparus.</title>
        <authorList>
            <person name="Mitreva M."/>
        </authorList>
    </citation>
    <scope>NUCLEOTIDE SEQUENCE [LARGE SCALE GENOMIC DNA]</scope>
    <source>
        <strain evidence="1 2">HannoverDv2000</strain>
    </source>
</reference>
<evidence type="ECO:0000313" key="2">
    <source>
        <dbReference type="Proteomes" id="UP000053766"/>
    </source>
</evidence>
<dbReference type="AlphaFoldDB" id="A0A0D8Y6D1"/>
<dbReference type="EMBL" id="KN716165">
    <property type="protein sequence ID" value="KJH52413.1"/>
    <property type="molecule type" value="Genomic_DNA"/>
</dbReference>
<dbReference type="Proteomes" id="UP000053766">
    <property type="component" value="Unassembled WGS sequence"/>
</dbReference>
<name>A0A0D8Y6D1_DICVI</name>
<keyword evidence="2" id="KW-1185">Reference proteome</keyword>
<accession>A0A0D8Y6D1</accession>
<dbReference type="OrthoDB" id="5869606at2759"/>
<protein>
    <submittedName>
        <fullName evidence="1">Uncharacterized protein</fullName>
    </submittedName>
</protein>